<name>A0A0L0FVD9_9EUKA</name>
<dbReference type="RefSeq" id="XP_014154722.1">
    <property type="nucleotide sequence ID" value="XM_014299247.1"/>
</dbReference>
<keyword evidence="3" id="KW-1185">Reference proteome</keyword>
<feature type="compositionally biased region" description="Polar residues" evidence="1">
    <location>
        <begin position="1"/>
        <end position="14"/>
    </location>
</feature>
<accession>A0A0L0FVD9</accession>
<dbReference type="AlphaFoldDB" id="A0A0L0FVD9"/>
<dbReference type="Proteomes" id="UP000054560">
    <property type="component" value="Unassembled WGS sequence"/>
</dbReference>
<protein>
    <submittedName>
        <fullName evidence="2">Uncharacterized protein</fullName>
    </submittedName>
</protein>
<feature type="compositionally biased region" description="Acidic residues" evidence="1">
    <location>
        <begin position="57"/>
        <end position="74"/>
    </location>
</feature>
<feature type="region of interest" description="Disordered" evidence="1">
    <location>
        <begin position="1"/>
        <end position="82"/>
    </location>
</feature>
<reference evidence="2 3" key="1">
    <citation type="submission" date="2011-02" db="EMBL/GenBank/DDBJ databases">
        <title>The Genome Sequence of Sphaeroforma arctica JP610.</title>
        <authorList>
            <consortium name="The Broad Institute Genome Sequencing Platform"/>
            <person name="Russ C."/>
            <person name="Cuomo C."/>
            <person name="Young S.K."/>
            <person name="Zeng Q."/>
            <person name="Gargeya S."/>
            <person name="Alvarado L."/>
            <person name="Berlin A."/>
            <person name="Chapman S.B."/>
            <person name="Chen Z."/>
            <person name="Freedman E."/>
            <person name="Gellesch M."/>
            <person name="Goldberg J."/>
            <person name="Griggs A."/>
            <person name="Gujja S."/>
            <person name="Heilman E."/>
            <person name="Heiman D."/>
            <person name="Howarth C."/>
            <person name="Mehta T."/>
            <person name="Neiman D."/>
            <person name="Pearson M."/>
            <person name="Roberts A."/>
            <person name="Saif S."/>
            <person name="Shea T."/>
            <person name="Shenoy N."/>
            <person name="Sisk P."/>
            <person name="Stolte C."/>
            <person name="Sykes S."/>
            <person name="White J."/>
            <person name="Yandava C."/>
            <person name="Burger G."/>
            <person name="Gray M.W."/>
            <person name="Holland P.W.H."/>
            <person name="King N."/>
            <person name="Lang F.B.F."/>
            <person name="Roger A.J."/>
            <person name="Ruiz-Trillo I."/>
            <person name="Haas B."/>
            <person name="Nusbaum C."/>
            <person name="Birren B."/>
        </authorList>
    </citation>
    <scope>NUCLEOTIDE SEQUENCE [LARGE SCALE GENOMIC DNA]</scope>
    <source>
        <strain evidence="2 3">JP610</strain>
    </source>
</reference>
<evidence type="ECO:0000313" key="2">
    <source>
        <dbReference type="EMBL" id="KNC80820.1"/>
    </source>
</evidence>
<dbReference type="GeneID" id="25907337"/>
<gene>
    <name evidence="2" type="ORF">SARC_06833</name>
</gene>
<sequence>AQVTESVSSSNDHWSSAFGFRTTTQKSSKRQPTRSEAGCFSRTGLQEKIAENRDAPSEEDIDDDEGAPFQEEESPATTRQFRDIQQPVRTKTAATSVNGVKIISGKQEARAREFVHTSLKNTEPSLNYRLVETTHPTTKYRMVAVSIQFMATQTLADFSPLEYSRRATSSSFTHKIPTAFIELHDYVTQDDTPRKEVRDS</sequence>
<feature type="non-terminal residue" evidence="2">
    <location>
        <position position="1"/>
    </location>
</feature>
<evidence type="ECO:0000256" key="1">
    <source>
        <dbReference type="SAM" id="MobiDB-lite"/>
    </source>
</evidence>
<evidence type="ECO:0000313" key="3">
    <source>
        <dbReference type="Proteomes" id="UP000054560"/>
    </source>
</evidence>
<dbReference type="EMBL" id="KQ242103">
    <property type="protein sequence ID" value="KNC80820.1"/>
    <property type="molecule type" value="Genomic_DNA"/>
</dbReference>
<proteinExistence type="predicted"/>
<organism evidence="2 3">
    <name type="scientific">Sphaeroforma arctica JP610</name>
    <dbReference type="NCBI Taxonomy" id="667725"/>
    <lineage>
        <taxon>Eukaryota</taxon>
        <taxon>Ichthyosporea</taxon>
        <taxon>Ichthyophonida</taxon>
        <taxon>Sphaeroforma</taxon>
    </lineage>
</organism>